<evidence type="ECO:0000313" key="3">
    <source>
        <dbReference type="Proteomes" id="UP000320055"/>
    </source>
</evidence>
<accession>A0A563VJ39</accession>
<dbReference type="Proteomes" id="UP000320055">
    <property type="component" value="Unassembled WGS sequence"/>
</dbReference>
<gene>
    <name evidence="2" type="ORF">H1P_1050009</name>
</gene>
<dbReference type="AlphaFoldDB" id="A0A563VJ39"/>
<reference evidence="2 3" key="1">
    <citation type="submission" date="2019-01" db="EMBL/GenBank/DDBJ databases">
        <authorList>
            <person name="Brito A."/>
        </authorList>
    </citation>
    <scope>NUCLEOTIDE SEQUENCE [LARGE SCALE GENOMIC DNA]</scope>
    <source>
        <strain evidence="2">1</strain>
    </source>
</reference>
<keyword evidence="1" id="KW-0812">Transmembrane</keyword>
<sequence>MIYIFTQTRIIAAIVYLIYVILISFPLGYLKLYLDDIGIDEIEN</sequence>
<keyword evidence="3" id="KW-1185">Reference proteome</keyword>
<dbReference type="EMBL" id="CAACVJ010000008">
    <property type="protein sequence ID" value="VEP11458.1"/>
    <property type="molecule type" value="Genomic_DNA"/>
</dbReference>
<evidence type="ECO:0000313" key="2">
    <source>
        <dbReference type="EMBL" id="VEP11458.1"/>
    </source>
</evidence>
<keyword evidence="1" id="KW-1133">Transmembrane helix</keyword>
<protein>
    <submittedName>
        <fullName evidence="2">Uncharacterized protein</fullName>
    </submittedName>
</protein>
<evidence type="ECO:0000256" key="1">
    <source>
        <dbReference type="SAM" id="Phobius"/>
    </source>
</evidence>
<proteinExistence type="predicted"/>
<keyword evidence="1" id="KW-0472">Membrane</keyword>
<name>A0A563VJ39_9CYAN</name>
<organism evidence="2 3">
    <name type="scientific">Hyella patelloides LEGE 07179</name>
    <dbReference type="NCBI Taxonomy" id="945734"/>
    <lineage>
        <taxon>Bacteria</taxon>
        <taxon>Bacillati</taxon>
        <taxon>Cyanobacteriota</taxon>
        <taxon>Cyanophyceae</taxon>
        <taxon>Pleurocapsales</taxon>
        <taxon>Hyellaceae</taxon>
        <taxon>Hyella</taxon>
    </lineage>
</organism>
<feature type="transmembrane region" description="Helical" evidence="1">
    <location>
        <begin position="12"/>
        <end position="30"/>
    </location>
</feature>